<keyword evidence="3" id="KW-1185">Reference proteome</keyword>
<protein>
    <recommendedName>
        <fullName evidence="1">Helix-turn-helix domain-containing protein</fullName>
    </recommendedName>
</protein>
<evidence type="ECO:0000313" key="2">
    <source>
        <dbReference type="EMBL" id="SLM50499.1"/>
    </source>
</evidence>
<name>A0A1W1IC88_9LACT</name>
<feature type="domain" description="Helix-turn-helix" evidence="1">
    <location>
        <begin position="13"/>
        <end position="62"/>
    </location>
</feature>
<accession>A0A1W1IC88</accession>
<reference evidence="3" key="1">
    <citation type="submission" date="2016-04" db="EMBL/GenBank/DDBJ databases">
        <authorList>
            <person name="Strepis N."/>
        </authorList>
    </citation>
    <scope>NUCLEOTIDE SEQUENCE [LARGE SCALE GENOMIC DNA]</scope>
</reference>
<dbReference type="EMBL" id="FWEY01000001">
    <property type="protein sequence ID" value="SLM50499.1"/>
    <property type="molecule type" value="Genomic_DNA"/>
</dbReference>
<dbReference type="AlphaFoldDB" id="A0A1W1IC88"/>
<dbReference type="STRING" id="43064.SAMN04488086_102178"/>
<dbReference type="InterPro" id="IPR041657">
    <property type="entry name" value="HTH_17"/>
</dbReference>
<organism evidence="2 3">
    <name type="scientific">Trichococcus pasteurii</name>
    <dbReference type="NCBI Taxonomy" id="43064"/>
    <lineage>
        <taxon>Bacteria</taxon>
        <taxon>Bacillati</taxon>
        <taxon>Bacillota</taxon>
        <taxon>Bacilli</taxon>
        <taxon>Lactobacillales</taxon>
        <taxon>Carnobacteriaceae</taxon>
        <taxon>Trichococcus</taxon>
    </lineage>
</organism>
<dbReference type="Pfam" id="PF12728">
    <property type="entry name" value="HTH_17"/>
    <property type="match status" value="1"/>
</dbReference>
<sequence length="87" mass="10504">MNEMSFVEGVIMYLNIQETADYLEVPVSEIHRLIRERQIRTISVDEEILLNRDQFNLFIEQREKYKQELETYLNTPLPEDPDIKDED</sequence>
<evidence type="ECO:0000313" key="3">
    <source>
        <dbReference type="Proteomes" id="UP000195985"/>
    </source>
</evidence>
<proteinExistence type="predicted"/>
<dbReference type="Proteomes" id="UP000195985">
    <property type="component" value="Unassembled WGS sequence"/>
</dbReference>
<gene>
    <name evidence="2" type="ORF">TPAS_171</name>
</gene>
<evidence type="ECO:0000259" key="1">
    <source>
        <dbReference type="Pfam" id="PF12728"/>
    </source>
</evidence>